<comment type="function">
    <text evidence="15">Dual chitinase/transglycosylase that plays a role in cell wall architecture. Chitinase and transglycosylase activities are coupled. Required for the polysaccharide cross-linking at the septa and the cell wall. More specifically, transfers chitin to 1,6-beta-glucan in the cell wall.</text>
</comment>
<evidence type="ECO:0000259" key="19">
    <source>
        <dbReference type="PROSITE" id="PS51762"/>
    </source>
</evidence>
<evidence type="ECO:0000256" key="10">
    <source>
        <dbReference type="ARBA" id="ARBA00023136"/>
    </source>
</evidence>
<feature type="compositionally biased region" description="Polar residues" evidence="16">
    <location>
        <begin position="397"/>
        <end position="417"/>
    </location>
</feature>
<keyword evidence="7" id="KW-0808">Transferase</keyword>
<dbReference type="Pfam" id="PF00722">
    <property type="entry name" value="Glyco_hydro_16"/>
    <property type="match status" value="1"/>
</dbReference>
<dbReference type="PROSITE" id="PS51762">
    <property type="entry name" value="GH16_2"/>
    <property type="match status" value="1"/>
</dbReference>
<keyword evidence="5" id="KW-0134">Cell wall</keyword>
<keyword evidence="10 17" id="KW-0472">Membrane</keyword>
<proteinExistence type="inferred from homology"/>
<dbReference type="Gene3D" id="2.60.120.200">
    <property type="match status" value="1"/>
</dbReference>
<keyword evidence="11" id="KW-0325">Glycoprotein</keyword>
<dbReference type="FunFam" id="2.60.120.200:FF:000152">
    <property type="entry name" value="Cell wall glucanase"/>
    <property type="match status" value="1"/>
</dbReference>
<gene>
    <name evidence="20" type="ORF">HRR80_009367</name>
</gene>
<evidence type="ECO:0000256" key="16">
    <source>
        <dbReference type="SAM" id="MobiDB-lite"/>
    </source>
</evidence>
<dbReference type="GO" id="GO:0016020">
    <property type="term" value="C:membrane"/>
    <property type="evidence" value="ECO:0007669"/>
    <property type="project" value="UniProtKB-SubCell"/>
</dbReference>
<keyword evidence="13" id="KW-0961">Cell wall biogenesis/degradation</keyword>
<dbReference type="GO" id="GO:0009277">
    <property type="term" value="C:fungal-type cell wall"/>
    <property type="evidence" value="ECO:0007669"/>
    <property type="project" value="TreeGrafter"/>
</dbReference>
<dbReference type="SUPFAM" id="SSF49899">
    <property type="entry name" value="Concanavalin A-like lectins/glucanases"/>
    <property type="match status" value="1"/>
</dbReference>
<protein>
    <recommendedName>
        <fullName evidence="4">chitinase</fullName>
        <ecNumber evidence="4">3.2.1.14</ecNumber>
    </recommendedName>
</protein>
<feature type="signal peptide" evidence="18">
    <location>
        <begin position="1"/>
        <end position="24"/>
    </location>
</feature>
<sequence>MHYPFKTSVFLLLSLSLFLSTTLAQTFTSCNPMNRTDCPADTALGVANYTIDFRSSIMSDRVWNTTAGKIDYQDDGADFTINRRGDVPTVQTNFYIFFGQVEVIMKAAKGQGIVSSIVLESDLLDEVDWEWIGGNNTHVQSNYFGKGNHTSYDRAVWHPVDNAQDDWHNYTVDWTNEQLEWFIDGKSVRVLKYADANGGSNFPQTPSRLILGAWAGGDPTSNSNGTVEWAGGEVNYDNGPYTMTVQSVRVTDASRGGSQYVYGDKTGSWQSIKVLNETKPIKLDGENSDSTTQSAKQKWNGLSSTTKYIIVGVVCGVALLCIAIFAFCCIRQRRAGKHEKLIEDAKYDKNAVEVLAYRADMTRLRNEKMSDAQVHVSPVMGNAGAMYQNAGQTQPMMGGMSPNTNPRYNNYAQSPSTFGPGRGYQRY</sequence>
<reference evidence="20" key="1">
    <citation type="submission" date="2023-01" db="EMBL/GenBank/DDBJ databases">
        <title>Exophiala dermititidis isolated from Cystic Fibrosis Patient.</title>
        <authorList>
            <person name="Kurbessoian T."/>
            <person name="Crocker A."/>
            <person name="Murante D."/>
            <person name="Hogan D.A."/>
            <person name="Stajich J.E."/>
        </authorList>
    </citation>
    <scope>NUCLEOTIDE SEQUENCE</scope>
    <source>
        <strain evidence="20">Ex8</strain>
    </source>
</reference>
<evidence type="ECO:0000256" key="11">
    <source>
        <dbReference type="ARBA" id="ARBA00023180"/>
    </source>
</evidence>
<comment type="catalytic activity">
    <reaction evidence="1">
        <text>Random endo-hydrolysis of N-acetyl-beta-D-glucosaminide (1-&gt;4)-beta-linkages in chitin and chitodextrins.</text>
        <dbReference type="EC" id="3.2.1.14"/>
    </reaction>
</comment>
<name>A0AAN6IT68_EXODE</name>
<dbReference type="InterPro" id="IPR013320">
    <property type="entry name" value="ConA-like_dom_sf"/>
</dbReference>
<evidence type="ECO:0000256" key="9">
    <source>
        <dbReference type="ARBA" id="ARBA00022801"/>
    </source>
</evidence>
<dbReference type="AlphaFoldDB" id="A0AAN6IT68"/>
<dbReference type="GO" id="GO:0005975">
    <property type="term" value="P:carbohydrate metabolic process"/>
    <property type="evidence" value="ECO:0007669"/>
    <property type="project" value="InterPro"/>
</dbReference>
<comment type="subcellular location">
    <subcellularLocation>
        <location evidence="3">Membrane</location>
    </subcellularLocation>
    <subcellularLocation>
        <location evidence="2">Secreted</location>
        <location evidence="2">Cell wall</location>
    </subcellularLocation>
</comment>
<dbReference type="CDD" id="cd02183">
    <property type="entry name" value="GH16_fungal_CRH1_transglycosylase"/>
    <property type="match status" value="1"/>
</dbReference>
<accession>A0AAN6IT68</accession>
<keyword evidence="5" id="KW-0964">Secreted</keyword>
<feature type="region of interest" description="Disordered" evidence="16">
    <location>
        <begin position="397"/>
        <end position="427"/>
    </location>
</feature>
<keyword evidence="6" id="KW-0328">Glycosyltransferase</keyword>
<dbReference type="PANTHER" id="PTHR10963:SF27">
    <property type="entry name" value="GLYCOSIDASE-RELATED"/>
    <property type="match status" value="1"/>
</dbReference>
<keyword evidence="12" id="KW-0326">Glycosidase</keyword>
<evidence type="ECO:0000256" key="18">
    <source>
        <dbReference type="SAM" id="SignalP"/>
    </source>
</evidence>
<dbReference type="GO" id="GO:0031505">
    <property type="term" value="P:fungal-type cell wall organization"/>
    <property type="evidence" value="ECO:0007669"/>
    <property type="project" value="TreeGrafter"/>
</dbReference>
<evidence type="ECO:0000256" key="13">
    <source>
        <dbReference type="ARBA" id="ARBA00023316"/>
    </source>
</evidence>
<comment type="caution">
    <text evidence="20">The sequence shown here is derived from an EMBL/GenBank/DDBJ whole genome shotgun (WGS) entry which is preliminary data.</text>
</comment>
<keyword evidence="17" id="KW-0812">Transmembrane</keyword>
<dbReference type="EMBL" id="JAJGCB010000035">
    <property type="protein sequence ID" value="KAJ8986551.1"/>
    <property type="molecule type" value="Genomic_DNA"/>
</dbReference>
<evidence type="ECO:0000256" key="8">
    <source>
        <dbReference type="ARBA" id="ARBA00022729"/>
    </source>
</evidence>
<evidence type="ECO:0000256" key="15">
    <source>
        <dbReference type="ARBA" id="ARBA00093308"/>
    </source>
</evidence>
<organism evidence="20 21">
    <name type="scientific">Exophiala dermatitidis</name>
    <name type="common">Black yeast-like fungus</name>
    <name type="synonym">Wangiella dermatitidis</name>
    <dbReference type="NCBI Taxonomy" id="5970"/>
    <lineage>
        <taxon>Eukaryota</taxon>
        <taxon>Fungi</taxon>
        <taxon>Dikarya</taxon>
        <taxon>Ascomycota</taxon>
        <taxon>Pezizomycotina</taxon>
        <taxon>Eurotiomycetes</taxon>
        <taxon>Chaetothyriomycetidae</taxon>
        <taxon>Chaetothyriales</taxon>
        <taxon>Herpotrichiellaceae</taxon>
        <taxon>Exophiala</taxon>
    </lineage>
</organism>
<dbReference type="Proteomes" id="UP001161757">
    <property type="component" value="Unassembled WGS sequence"/>
</dbReference>
<feature type="transmembrane region" description="Helical" evidence="17">
    <location>
        <begin position="308"/>
        <end position="330"/>
    </location>
</feature>
<keyword evidence="17" id="KW-1133">Transmembrane helix</keyword>
<dbReference type="GO" id="GO:0016757">
    <property type="term" value="F:glycosyltransferase activity"/>
    <property type="evidence" value="ECO:0007669"/>
    <property type="project" value="UniProtKB-KW"/>
</dbReference>
<keyword evidence="8 18" id="KW-0732">Signal</keyword>
<evidence type="ECO:0000256" key="17">
    <source>
        <dbReference type="SAM" id="Phobius"/>
    </source>
</evidence>
<evidence type="ECO:0000256" key="3">
    <source>
        <dbReference type="ARBA" id="ARBA00004370"/>
    </source>
</evidence>
<evidence type="ECO:0000256" key="6">
    <source>
        <dbReference type="ARBA" id="ARBA00022676"/>
    </source>
</evidence>
<comment type="similarity">
    <text evidence="14">Belongs to the glycosyl hydrolase 16 family. CRH1 subfamily.</text>
</comment>
<feature type="chain" id="PRO_5042838263" description="chitinase" evidence="18">
    <location>
        <begin position="25"/>
        <end position="427"/>
    </location>
</feature>
<evidence type="ECO:0000256" key="2">
    <source>
        <dbReference type="ARBA" id="ARBA00004191"/>
    </source>
</evidence>
<dbReference type="InterPro" id="IPR050546">
    <property type="entry name" value="Glycosyl_Hydrlase_16"/>
</dbReference>
<evidence type="ECO:0000313" key="20">
    <source>
        <dbReference type="EMBL" id="KAJ8986551.1"/>
    </source>
</evidence>
<evidence type="ECO:0000256" key="1">
    <source>
        <dbReference type="ARBA" id="ARBA00000822"/>
    </source>
</evidence>
<feature type="domain" description="GH16" evidence="19">
    <location>
        <begin position="47"/>
        <end position="256"/>
    </location>
</feature>
<dbReference type="EC" id="3.2.1.14" evidence="4"/>
<dbReference type="PANTHER" id="PTHR10963">
    <property type="entry name" value="GLYCOSYL HYDROLASE-RELATED"/>
    <property type="match status" value="1"/>
</dbReference>
<evidence type="ECO:0000256" key="5">
    <source>
        <dbReference type="ARBA" id="ARBA00022512"/>
    </source>
</evidence>
<evidence type="ECO:0000256" key="7">
    <source>
        <dbReference type="ARBA" id="ARBA00022679"/>
    </source>
</evidence>
<keyword evidence="9" id="KW-0378">Hydrolase</keyword>
<evidence type="ECO:0000256" key="14">
    <source>
        <dbReference type="ARBA" id="ARBA00038074"/>
    </source>
</evidence>
<evidence type="ECO:0000256" key="4">
    <source>
        <dbReference type="ARBA" id="ARBA00012729"/>
    </source>
</evidence>
<dbReference type="PROSITE" id="PS51257">
    <property type="entry name" value="PROKAR_LIPOPROTEIN"/>
    <property type="match status" value="1"/>
</dbReference>
<dbReference type="GO" id="GO:0008843">
    <property type="term" value="F:endochitinase activity"/>
    <property type="evidence" value="ECO:0007669"/>
    <property type="project" value="UniProtKB-EC"/>
</dbReference>
<evidence type="ECO:0000256" key="12">
    <source>
        <dbReference type="ARBA" id="ARBA00023295"/>
    </source>
</evidence>
<dbReference type="InterPro" id="IPR000757">
    <property type="entry name" value="Beta-glucanase-like"/>
</dbReference>
<evidence type="ECO:0000313" key="21">
    <source>
        <dbReference type="Proteomes" id="UP001161757"/>
    </source>
</evidence>